<proteinExistence type="predicted"/>
<evidence type="ECO:0000313" key="2">
    <source>
        <dbReference type="Proteomes" id="UP001476798"/>
    </source>
</evidence>
<accession>A0ABV0MZB7</accession>
<comment type="caution">
    <text evidence="1">The sequence shown here is derived from an EMBL/GenBank/DDBJ whole genome shotgun (WGS) entry which is preliminary data.</text>
</comment>
<sequence>MQQHRHTYRLEYQFPTGLSRGPMPRLMICASQYAVSQRQLDLGQFPDISPYPPNQPTQPMGLTTTCTTVERNGLTHYEPPTRSLPKGISQQTIQVVRCIGSRRKIPAPQIRKALLLFHSITYV</sequence>
<gene>
    <name evidence="1" type="ORF">GOODEAATRI_029600</name>
</gene>
<name>A0ABV0MZB7_9TELE</name>
<protein>
    <submittedName>
        <fullName evidence="1">Uncharacterized protein</fullName>
    </submittedName>
</protein>
<evidence type="ECO:0000313" key="1">
    <source>
        <dbReference type="EMBL" id="MEQ2163392.1"/>
    </source>
</evidence>
<organism evidence="1 2">
    <name type="scientific">Goodea atripinnis</name>
    <dbReference type="NCBI Taxonomy" id="208336"/>
    <lineage>
        <taxon>Eukaryota</taxon>
        <taxon>Metazoa</taxon>
        <taxon>Chordata</taxon>
        <taxon>Craniata</taxon>
        <taxon>Vertebrata</taxon>
        <taxon>Euteleostomi</taxon>
        <taxon>Actinopterygii</taxon>
        <taxon>Neopterygii</taxon>
        <taxon>Teleostei</taxon>
        <taxon>Neoteleostei</taxon>
        <taxon>Acanthomorphata</taxon>
        <taxon>Ovalentaria</taxon>
        <taxon>Atherinomorphae</taxon>
        <taxon>Cyprinodontiformes</taxon>
        <taxon>Goodeidae</taxon>
        <taxon>Goodea</taxon>
    </lineage>
</organism>
<dbReference type="EMBL" id="JAHRIO010014420">
    <property type="protein sequence ID" value="MEQ2163392.1"/>
    <property type="molecule type" value="Genomic_DNA"/>
</dbReference>
<reference evidence="1 2" key="1">
    <citation type="submission" date="2021-06" db="EMBL/GenBank/DDBJ databases">
        <authorList>
            <person name="Palmer J.M."/>
        </authorList>
    </citation>
    <scope>NUCLEOTIDE SEQUENCE [LARGE SCALE GENOMIC DNA]</scope>
    <source>
        <strain evidence="1 2">GA_2019</strain>
        <tissue evidence="1">Muscle</tissue>
    </source>
</reference>
<dbReference type="Proteomes" id="UP001476798">
    <property type="component" value="Unassembled WGS sequence"/>
</dbReference>
<keyword evidence="2" id="KW-1185">Reference proteome</keyword>